<feature type="domain" description="NADP-dependent oxidoreductase" evidence="3">
    <location>
        <begin position="2"/>
        <end position="46"/>
    </location>
</feature>
<dbReference type="PANTHER" id="PTHR43364">
    <property type="entry name" value="NADH-SPECIFIC METHYLGLYOXAL REDUCTASE-RELATED"/>
    <property type="match status" value="1"/>
</dbReference>
<dbReference type="Gene3D" id="3.20.20.100">
    <property type="entry name" value="NADP-dependent oxidoreductase domain"/>
    <property type="match status" value="1"/>
</dbReference>
<proteinExistence type="inferred from homology"/>
<evidence type="ECO:0000256" key="2">
    <source>
        <dbReference type="ARBA" id="ARBA00038157"/>
    </source>
</evidence>
<organism evidence="4 5">
    <name type="scientific">Cervus elaphus hippelaphus</name>
    <name type="common">European red deer</name>
    <dbReference type="NCBI Taxonomy" id="46360"/>
    <lineage>
        <taxon>Eukaryota</taxon>
        <taxon>Metazoa</taxon>
        <taxon>Chordata</taxon>
        <taxon>Craniata</taxon>
        <taxon>Vertebrata</taxon>
        <taxon>Euteleostomi</taxon>
        <taxon>Mammalia</taxon>
        <taxon>Eutheria</taxon>
        <taxon>Laurasiatheria</taxon>
        <taxon>Artiodactyla</taxon>
        <taxon>Ruminantia</taxon>
        <taxon>Pecora</taxon>
        <taxon>Cervidae</taxon>
        <taxon>Cervinae</taxon>
        <taxon>Cervus</taxon>
    </lineage>
</organism>
<evidence type="ECO:0000313" key="5">
    <source>
        <dbReference type="Proteomes" id="UP000242450"/>
    </source>
</evidence>
<protein>
    <recommendedName>
        <fullName evidence="3">NADP-dependent oxidoreductase domain-containing protein</fullName>
    </recommendedName>
</protein>
<dbReference type="InterPro" id="IPR050523">
    <property type="entry name" value="AKR_Detox_Biosynth"/>
</dbReference>
<dbReference type="AlphaFoldDB" id="A0A212D486"/>
<dbReference type="SUPFAM" id="SSF51430">
    <property type="entry name" value="NAD(P)-linked oxidoreductase"/>
    <property type="match status" value="1"/>
</dbReference>
<dbReference type="InterPro" id="IPR036812">
    <property type="entry name" value="NAD(P)_OxRdtase_dom_sf"/>
</dbReference>
<name>A0A212D486_CEREH</name>
<reference evidence="4 5" key="1">
    <citation type="journal article" date="2018" name="Mol. Genet. Genomics">
        <title>The red deer Cervus elaphus genome CerEla1.0: sequencing, annotating, genes, and chromosomes.</title>
        <authorList>
            <person name="Bana N.A."/>
            <person name="Nyiri A."/>
            <person name="Nagy J."/>
            <person name="Frank K."/>
            <person name="Nagy T."/>
            <person name="Steger V."/>
            <person name="Schiller M."/>
            <person name="Lakatos P."/>
            <person name="Sugar L."/>
            <person name="Horn P."/>
            <person name="Barta E."/>
            <person name="Orosz L."/>
        </authorList>
    </citation>
    <scope>NUCLEOTIDE SEQUENCE [LARGE SCALE GENOMIC DNA]</scope>
    <source>
        <strain evidence="4">Hungarian</strain>
    </source>
</reference>
<dbReference type="Proteomes" id="UP000242450">
    <property type="component" value="Chromosome 8"/>
</dbReference>
<dbReference type="EMBL" id="MKHE01000008">
    <property type="protein sequence ID" value="OWK13023.1"/>
    <property type="molecule type" value="Genomic_DNA"/>
</dbReference>
<evidence type="ECO:0000256" key="1">
    <source>
        <dbReference type="ARBA" id="ARBA00023002"/>
    </source>
</evidence>
<dbReference type="PANTHER" id="PTHR43364:SF4">
    <property type="entry name" value="NAD(P)-LINKED OXIDOREDUCTASE SUPERFAMILY PROTEIN"/>
    <property type="match status" value="1"/>
</dbReference>
<keyword evidence="1" id="KW-0560">Oxidoreductase</keyword>
<evidence type="ECO:0000313" key="4">
    <source>
        <dbReference type="EMBL" id="OWK13023.1"/>
    </source>
</evidence>
<accession>A0A212D486</accession>
<dbReference type="GO" id="GO:0016491">
    <property type="term" value="F:oxidoreductase activity"/>
    <property type="evidence" value="ECO:0007669"/>
    <property type="project" value="UniProtKB-KW"/>
</dbReference>
<sequence length="116" mass="13221">MYNATTRQVEAELLPCLRRFGLRFYAYNPLAGGLLTGRYKYEDKDGKQPEGRFFGNSWAEVYRNRDAVILGTSSLEQLEENLPAVEEGPLEPAVVGAFDQAWRLVAHDCPNYFHYA</sequence>
<dbReference type="InterPro" id="IPR023210">
    <property type="entry name" value="NADP_OxRdtase_dom"/>
</dbReference>
<keyword evidence="5" id="KW-1185">Reference proteome</keyword>
<dbReference type="OrthoDB" id="48988at2759"/>
<comment type="similarity">
    <text evidence="2">Belongs to the aldo/keto reductase family. Aldo/keto reductase 2 subfamily.</text>
</comment>
<gene>
    <name evidence="4" type="ORF">Celaphus_00014702</name>
</gene>
<evidence type="ECO:0000259" key="3">
    <source>
        <dbReference type="Pfam" id="PF00248"/>
    </source>
</evidence>
<dbReference type="Pfam" id="PF00248">
    <property type="entry name" value="Aldo_ket_red"/>
    <property type="match status" value="1"/>
</dbReference>
<comment type="caution">
    <text evidence="4">The sequence shown here is derived from an EMBL/GenBank/DDBJ whole genome shotgun (WGS) entry which is preliminary data.</text>
</comment>